<dbReference type="RefSeq" id="WP_188848783.1">
    <property type="nucleotide sequence ID" value="NZ_BMJJ01000001.1"/>
</dbReference>
<reference evidence="1" key="1">
    <citation type="journal article" date="2014" name="Int. J. Syst. Evol. Microbiol.">
        <title>Complete genome sequence of Corynebacterium casei LMG S-19264T (=DSM 44701T), isolated from a smear-ripened cheese.</title>
        <authorList>
            <consortium name="US DOE Joint Genome Institute (JGI-PGF)"/>
            <person name="Walter F."/>
            <person name="Albersmeier A."/>
            <person name="Kalinowski J."/>
            <person name="Ruckert C."/>
        </authorList>
    </citation>
    <scope>NUCLEOTIDE SEQUENCE</scope>
    <source>
        <strain evidence="1">CGMCC 1.15493</strain>
    </source>
</reference>
<gene>
    <name evidence="1" type="ORF">GCM10011335_02980</name>
</gene>
<evidence type="ECO:0000313" key="1">
    <source>
        <dbReference type="EMBL" id="GGD03593.1"/>
    </source>
</evidence>
<dbReference type="Proteomes" id="UP000613160">
    <property type="component" value="Unassembled WGS sequence"/>
</dbReference>
<keyword evidence="2" id="KW-1185">Reference proteome</keyword>
<evidence type="ECO:0000313" key="2">
    <source>
        <dbReference type="Proteomes" id="UP000613160"/>
    </source>
</evidence>
<accession>A0A917D6P9</accession>
<dbReference type="EMBL" id="BMJJ01000001">
    <property type="protein sequence ID" value="GGD03593.1"/>
    <property type="molecule type" value="Genomic_DNA"/>
</dbReference>
<name>A0A917D6P9_9HYPH</name>
<organism evidence="1 2">
    <name type="scientific">Aureimonas glaciei</name>
    <dbReference type="NCBI Taxonomy" id="1776957"/>
    <lineage>
        <taxon>Bacteria</taxon>
        <taxon>Pseudomonadati</taxon>
        <taxon>Pseudomonadota</taxon>
        <taxon>Alphaproteobacteria</taxon>
        <taxon>Hyphomicrobiales</taxon>
        <taxon>Aurantimonadaceae</taxon>
        <taxon>Aureimonas</taxon>
    </lineage>
</organism>
<comment type="caution">
    <text evidence="1">The sequence shown here is derived from an EMBL/GenBank/DDBJ whole genome shotgun (WGS) entry which is preliminary data.</text>
</comment>
<sequence>MIWTDEKLGAKSPGERHQLYVNARSMDSDDARALVTMIEESGLPYSLDRSLRVPDPISIKVAEIAYSAEATKAMEEAIRNELPPMAALDPMLIQALGDDYGPHNSSTTFAGRISAERMMQRGYQKVGRKQKLPADCRAKTAEVMVKRPGAPE</sequence>
<proteinExistence type="predicted"/>
<reference evidence="1" key="2">
    <citation type="submission" date="2020-09" db="EMBL/GenBank/DDBJ databases">
        <authorList>
            <person name="Sun Q."/>
            <person name="Zhou Y."/>
        </authorList>
    </citation>
    <scope>NUCLEOTIDE SEQUENCE</scope>
    <source>
        <strain evidence="1">CGMCC 1.15493</strain>
    </source>
</reference>
<dbReference type="AlphaFoldDB" id="A0A917D6P9"/>
<protein>
    <submittedName>
        <fullName evidence="1">Uncharacterized protein</fullName>
    </submittedName>
</protein>